<reference evidence="3" key="1">
    <citation type="submission" date="2022-04" db="EMBL/GenBank/DDBJ databases">
        <title>A functionally conserved STORR gene fusion in Papaver species that diverged 16.8 million years ago.</title>
        <authorList>
            <person name="Catania T."/>
        </authorList>
    </citation>
    <scope>NUCLEOTIDE SEQUENCE</scope>
    <source>
        <strain evidence="3">S-188037</strain>
    </source>
</reference>
<dbReference type="AlphaFoldDB" id="A0AAD4T9C3"/>
<dbReference type="GO" id="GO:0016740">
    <property type="term" value="F:transferase activity"/>
    <property type="evidence" value="ECO:0007669"/>
    <property type="project" value="UniProtKB-KW"/>
</dbReference>
<comment type="caution">
    <text evidence="3">The sequence shown here is derived from an EMBL/GenBank/DDBJ whole genome shotgun (WGS) entry which is preliminary data.</text>
</comment>
<evidence type="ECO:0000313" key="3">
    <source>
        <dbReference type="EMBL" id="KAI3944181.1"/>
    </source>
</evidence>
<dbReference type="PANTHER" id="PTHR31147:SF66">
    <property type="entry name" value="OS05G0315700 PROTEIN"/>
    <property type="match status" value="1"/>
</dbReference>
<evidence type="ECO:0000256" key="1">
    <source>
        <dbReference type="ARBA" id="ARBA00009861"/>
    </source>
</evidence>
<dbReference type="InterPro" id="IPR023213">
    <property type="entry name" value="CAT-like_dom_sf"/>
</dbReference>
<comment type="similarity">
    <text evidence="1">Belongs to the plant acyltransferase family.</text>
</comment>
<name>A0AAD4T9C3_9MAGN</name>
<dbReference type="EMBL" id="JAJJMB010004060">
    <property type="protein sequence ID" value="KAI3944181.1"/>
    <property type="molecule type" value="Genomic_DNA"/>
</dbReference>
<keyword evidence="2" id="KW-0808">Transferase</keyword>
<keyword evidence="4" id="KW-1185">Reference proteome</keyword>
<accession>A0AAD4T9C3</accession>
<organism evidence="3 4">
    <name type="scientific">Papaver atlanticum</name>
    <dbReference type="NCBI Taxonomy" id="357466"/>
    <lineage>
        <taxon>Eukaryota</taxon>
        <taxon>Viridiplantae</taxon>
        <taxon>Streptophyta</taxon>
        <taxon>Embryophyta</taxon>
        <taxon>Tracheophyta</taxon>
        <taxon>Spermatophyta</taxon>
        <taxon>Magnoliopsida</taxon>
        <taxon>Ranunculales</taxon>
        <taxon>Papaveraceae</taxon>
        <taxon>Papaveroideae</taxon>
        <taxon>Papaver</taxon>
    </lineage>
</organism>
<proteinExistence type="inferred from homology"/>
<dbReference type="Gene3D" id="3.30.559.10">
    <property type="entry name" value="Chloramphenicol acetyltransferase-like domain"/>
    <property type="match status" value="2"/>
</dbReference>
<dbReference type="Pfam" id="PF02458">
    <property type="entry name" value="Transferase"/>
    <property type="match status" value="1"/>
</dbReference>
<gene>
    <name evidence="3" type="ORF">MKW98_016411</name>
</gene>
<dbReference type="InterPro" id="IPR050898">
    <property type="entry name" value="Plant_acyltransferase"/>
</dbReference>
<sequence>MVFSSLVFTLRKSFSSIAFTVQRRKPELIVPAKPTPHEFKCLSDIDDRKGNRSHSPTIHFYRRKKDPFVSSTCNREDIVSVIRKALADTLVFYYPFAGRLREAPRGKLLLECTGQGVIFVEADADVSLNQLGGDDLKPPFPCLEQLLYSPDDSEDILSCPLMFIQVTRLTCGGFIFGVSNNHTICDAQGLHQFKIALAEIARGHVSPSILPVWERHLLNAREPPQVSFPHREYDNVISSRKDTFPYLSNDMVQHSFFFGPKKLATLRQHVPHHLQGCTTFELLTAWLWRCRTSAIGYDPKEEVRVVISVNARGKFRTPLPIGFYGNAIVDPVAVSIAEELIENPLSFGIELVKKAKNEVNEEYIRSTADLMATKGRPTISTERTYFVSDLRRVLNGDEVDFGFGEVVQVYSGTAISIPTLTSWMSSVYISYRESKGGTGILVPVSLPRLAMKKFVIDIDSI</sequence>
<dbReference type="PANTHER" id="PTHR31147">
    <property type="entry name" value="ACYL TRANSFERASE 4"/>
    <property type="match status" value="1"/>
</dbReference>
<dbReference type="Proteomes" id="UP001202328">
    <property type="component" value="Unassembled WGS sequence"/>
</dbReference>
<evidence type="ECO:0000313" key="4">
    <source>
        <dbReference type="Proteomes" id="UP001202328"/>
    </source>
</evidence>
<protein>
    <submittedName>
        <fullName evidence="3">Uncharacterized protein</fullName>
    </submittedName>
</protein>
<evidence type="ECO:0000256" key="2">
    <source>
        <dbReference type="ARBA" id="ARBA00022679"/>
    </source>
</evidence>